<dbReference type="PROSITE" id="PS00028">
    <property type="entry name" value="ZINC_FINGER_C2H2_1"/>
    <property type="match status" value="1"/>
</dbReference>
<proteinExistence type="predicted"/>
<feature type="region of interest" description="Disordered" evidence="9">
    <location>
        <begin position="729"/>
        <end position="756"/>
    </location>
</feature>
<name>C4JIG2_UNCRE</name>
<dbReference type="EMBL" id="CH476615">
    <property type="protein sequence ID" value="EEP76650.1"/>
    <property type="molecule type" value="Genomic_DNA"/>
</dbReference>
<dbReference type="KEGG" id="ure:UREG_01499"/>
<evidence type="ECO:0000256" key="3">
    <source>
        <dbReference type="ARBA" id="ARBA00022771"/>
    </source>
</evidence>
<keyword evidence="6" id="KW-0804">Transcription</keyword>
<evidence type="ECO:0000256" key="9">
    <source>
        <dbReference type="SAM" id="MobiDB-lite"/>
    </source>
</evidence>
<evidence type="ECO:0000256" key="5">
    <source>
        <dbReference type="ARBA" id="ARBA00023015"/>
    </source>
</evidence>
<evidence type="ECO:0000313" key="11">
    <source>
        <dbReference type="EMBL" id="EEP76650.1"/>
    </source>
</evidence>
<dbReference type="AlphaFoldDB" id="C4JIG2"/>
<dbReference type="HOGENOM" id="CLU_310173_0_0_1"/>
<evidence type="ECO:0000256" key="7">
    <source>
        <dbReference type="ARBA" id="ARBA00023242"/>
    </source>
</evidence>
<keyword evidence="4" id="KW-0862">Zinc</keyword>
<evidence type="ECO:0000259" key="10">
    <source>
        <dbReference type="PROSITE" id="PS50157"/>
    </source>
</evidence>
<feature type="region of interest" description="Disordered" evidence="9">
    <location>
        <begin position="181"/>
        <end position="218"/>
    </location>
</feature>
<dbReference type="InterPro" id="IPR051061">
    <property type="entry name" value="Zinc_finger_trans_reg"/>
</dbReference>
<feature type="compositionally biased region" description="Polar residues" evidence="9">
    <location>
        <begin position="453"/>
        <end position="473"/>
    </location>
</feature>
<feature type="compositionally biased region" description="Polar residues" evidence="9">
    <location>
        <begin position="744"/>
        <end position="756"/>
    </location>
</feature>
<gene>
    <name evidence="11" type="ORF">UREG_01499</name>
</gene>
<dbReference type="InterPro" id="IPR013087">
    <property type="entry name" value="Znf_C2H2_type"/>
</dbReference>
<organism evidence="11 12">
    <name type="scientific">Uncinocarpus reesii (strain UAMH 1704)</name>
    <dbReference type="NCBI Taxonomy" id="336963"/>
    <lineage>
        <taxon>Eukaryota</taxon>
        <taxon>Fungi</taxon>
        <taxon>Dikarya</taxon>
        <taxon>Ascomycota</taxon>
        <taxon>Pezizomycotina</taxon>
        <taxon>Eurotiomycetes</taxon>
        <taxon>Eurotiomycetidae</taxon>
        <taxon>Onygenales</taxon>
        <taxon>Onygenaceae</taxon>
        <taxon>Uncinocarpus</taxon>
    </lineage>
</organism>
<comment type="subcellular location">
    <subcellularLocation>
        <location evidence="1">Nucleus</location>
    </subcellularLocation>
</comment>
<keyword evidence="5" id="KW-0805">Transcription regulation</keyword>
<dbReference type="OrthoDB" id="6077919at2759"/>
<evidence type="ECO:0000256" key="8">
    <source>
        <dbReference type="PROSITE-ProRule" id="PRU00042"/>
    </source>
</evidence>
<evidence type="ECO:0000256" key="4">
    <source>
        <dbReference type="ARBA" id="ARBA00022833"/>
    </source>
</evidence>
<evidence type="ECO:0000256" key="1">
    <source>
        <dbReference type="ARBA" id="ARBA00004123"/>
    </source>
</evidence>
<dbReference type="GO" id="GO:0005634">
    <property type="term" value="C:nucleus"/>
    <property type="evidence" value="ECO:0007669"/>
    <property type="project" value="UniProtKB-SubCell"/>
</dbReference>
<dbReference type="VEuPathDB" id="FungiDB:UREG_01499"/>
<dbReference type="GeneID" id="8440915"/>
<reference evidence="12" key="1">
    <citation type="journal article" date="2009" name="Genome Res.">
        <title>Comparative genomic analyses of the human fungal pathogens Coccidioides and their relatives.</title>
        <authorList>
            <person name="Sharpton T.J."/>
            <person name="Stajich J.E."/>
            <person name="Rounsley S.D."/>
            <person name="Gardner M.J."/>
            <person name="Wortman J.R."/>
            <person name="Jordar V.S."/>
            <person name="Maiti R."/>
            <person name="Kodira C.D."/>
            <person name="Neafsey D.E."/>
            <person name="Zeng Q."/>
            <person name="Hung C.-Y."/>
            <person name="McMahan C."/>
            <person name="Muszewska A."/>
            <person name="Grynberg M."/>
            <person name="Mandel M.A."/>
            <person name="Kellner E.M."/>
            <person name="Barker B.M."/>
            <person name="Galgiani J.N."/>
            <person name="Orbach M.J."/>
            <person name="Kirkland T.N."/>
            <person name="Cole G.T."/>
            <person name="Henn M.R."/>
            <person name="Birren B.W."/>
            <person name="Taylor J.W."/>
        </authorList>
    </citation>
    <scope>NUCLEOTIDE SEQUENCE [LARGE SCALE GENOMIC DNA]</scope>
    <source>
        <strain evidence="12">UAMH 1704</strain>
    </source>
</reference>
<feature type="region of interest" description="Disordered" evidence="9">
    <location>
        <begin position="453"/>
        <end position="474"/>
    </location>
</feature>
<evidence type="ECO:0000313" key="12">
    <source>
        <dbReference type="Proteomes" id="UP000002058"/>
    </source>
</evidence>
<feature type="region of interest" description="Disordered" evidence="9">
    <location>
        <begin position="547"/>
        <end position="567"/>
    </location>
</feature>
<feature type="region of interest" description="Disordered" evidence="9">
    <location>
        <begin position="401"/>
        <end position="428"/>
    </location>
</feature>
<dbReference type="RefSeq" id="XP_002541983.1">
    <property type="nucleotide sequence ID" value="XM_002541937.1"/>
</dbReference>
<keyword evidence="3 8" id="KW-0863">Zinc-finger</keyword>
<protein>
    <recommendedName>
        <fullName evidence="10">C2H2-type domain-containing protein</fullName>
    </recommendedName>
</protein>
<accession>C4JIG2</accession>
<dbReference type="OMA" id="ERFDHIY"/>
<dbReference type="Gene3D" id="3.30.160.60">
    <property type="entry name" value="Classic Zinc Finger"/>
    <property type="match status" value="1"/>
</dbReference>
<dbReference type="GO" id="GO:0006357">
    <property type="term" value="P:regulation of transcription by RNA polymerase II"/>
    <property type="evidence" value="ECO:0007669"/>
    <property type="project" value="TreeGrafter"/>
</dbReference>
<dbReference type="PROSITE" id="PS50157">
    <property type="entry name" value="ZINC_FINGER_C2H2_2"/>
    <property type="match status" value="1"/>
</dbReference>
<dbReference type="InParanoid" id="C4JIG2"/>
<dbReference type="SMART" id="SM00355">
    <property type="entry name" value="ZnF_C2H2"/>
    <property type="match status" value="5"/>
</dbReference>
<evidence type="ECO:0000256" key="2">
    <source>
        <dbReference type="ARBA" id="ARBA00022723"/>
    </source>
</evidence>
<dbReference type="eggNOG" id="ENOG502S2SN">
    <property type="taxonomic scope" value="Eukaryota"/>
</dbReference>
<dbReference type="PANTHER" id="PTHR46179:SF13">
    <property type="entry name" value="C2H2-TYPE DOMAIN-CONTAINING PROTEIN"/>
    <property type="match status" value="1"/>
</dbReference>
<evidence type="ECO:0000256" key="6">
    <source>
        <dbReference type="ARBA" id="ARBA00023163"/>
    </source>
</evidence>
<feature type="compositionally biased region" description="Pro residues" evidence="9">
    <location>
        <begin position="181"/>
        <end position="195"/>
    </location>
</feature>
<dbReference type="Proteomes" id="UP000002058">
    <property type="component" value="Unassembled WGS sequence"/>
</dbReference>
<feature type="domain" description="C2H2-type" evidence="10">
    <location>
        <begin position="592"/>
        <end position="622"/>
    </location>
</feature>
<keyword evidence="2" id="KW-0479">Metal-binding</keyword>
<sequence>MALTHAHDSPTADLLAPPSTNVYFANLGGSTGSFQQPAPSAPPWPNYSPSLDPPSVPYPPVTPQQFSAIPPSRRDVWDPVGVTGLPAGNNMSLSQQHPAKRQRTVRDGETLSDIGAHMHHYLFSDSGYATRSVGTRSVAGPYLMENKFQTTQPLDDVASPSSYSQPDTYLPIVRPFPPSPYPPTIPTVAPSPAPPVAQGLPGDRKPPRPKRRPPKSVHCDLPDCNWTGKTQCDLNQFPTRRKHMDRHEKRFKCDIADCRRREGFATPNDLDRHRKSVHGILPKHGSVKVFKCFVRGCSKRDKIWPRPDNFRQHLTRVHKGCNVKEMVRLSDEWFESGKDLILAEYLKNPDEGSTLTSQGDIDSQSHINGADLARDGNLSSAGYQFTQTASIHSGSLLHQSFRHTAPTSGPHSIHAPELSEGPQPDDRQAHGFLEQSAASKDGQISLEYSVAHDNSGTGAQFHSHSDQPGSPSTEVLAESAAGIFKALDNEMKKAQLRTRQTMQNSNGNQNKDTSQTPSFLDVLAASGEKEREFFYMQLASKNMSFEATVPEPPSLTQTSESRSTDNRTIKCPDCPTIVRRLCDLRKRHTRPYGCTFTDCDKRFGSKSDWKRHENSKHFQLESWRCHEPEIEQAFKNTGSLDTRECARQFFRSEQFANHLRKDHELGESRIRTCLRINKIGRNGQGQFWCGFCRKLVQLKSEGLDAFQDRFNHIDAEHFKKGQNIEDWLPPSGHLTKGEQKLKDSSSIMDRTSESSSDISLAIDEANTNVDERTVAIPENESRAPAPPAPRPRLQNAAQVSASTVRPSRVSSQASGFAPHQGFGVRVPGAGGFHGQMYPTASFQPISSQARSSTQSSRSAQRQIIADSLMSFAPPVQQFDPREDHEQCVTCVSFSFHTDDRCTLLFSRADMLFARESSATAGSRVHIHWRLKAIVPCACILLVHSASSAN</sequence>
<keyword evidence="7" id="KW-0539">Nucleus</keyword>
<keyword evidence="12" id="KW-1185">Reference proteome</keyword>
<dbReference type="PANTHER" id="PTHR46179">
    <property type="entry name" value="ZINC FINGER PROTEIN"/>
    <property type="match status" value="1"/>
</dbReference>
<dbReference type="GO" id="GO:0008270">
    <property type="term" value="F:zinc ion binding"/>
    <property type="evidence" value="ECO:0007669"/>
    <property type="project" value="UniProtKB-KW"/>
</dbReference>